<dbReference type="PANTHER" id="PTHR22931:SF9">
    <property type="entry name" value="PYRUVATE, PHOSPHATE DIKINASE 1, CHLOROPLASTIC"/>
    <property type="match status" value="1"/>
</dbReference>
<keyword evidence="6 19" id="KW-0808">Transferase</keyword>
<dbReference type="InterPro" id="IPR000121">
    <property type="entry name" value="PEP_util_C"/>
</dbReference>
<evidence type="ECO:0000259" key="17">
    <source>
        <dbReference type="Pfam" id="PF01326"/>
    </source>
</evidence>
<dbReference type="Pfam" id="PF02896">
    <property type="entry name" value="PEP-utilizers_C"/>
    <property type="match status" value="1"/>
</dbReference>
<dbReference type="GO" id="GO:0046872">
    <property type="term" value="F:metal ion binding"/>
    <property type="evidence" value="ECO:0007669"/>
    <property type="project" value="UniProtKB-KW"/>
</dbReference>
<evidence type="ECO:0000256" key="2">
    <source>
        <dbReference type="ARBA" id="ARBA00003144"/>
    </source>
</evidence>
<feature type="active site" description="Tele-phosphohistidine intermediate" evidence="13">
    <location>
        <position position="460"/>
    </location>
</feature>
<keyword evidence="8" id="KW-0547">Nucleotide-binding</keyword>
<feature type="domain" description="Pyruvate phosphate dikinase AMP/ATP-binding" evidence="17">
    <location>
        <begin position="308"/>
        <end position="359"/>
    </location>
</feature>
<feature type="active site" description="Proton donor" evidence="13">
    <location>
        <position position="851"/>
    </location>
</feature>
<dbReference type="EMBL" id="AVQI01000060">
    <property type="protein sequence ID" value="ERK01203.1"/>
    <property type="molecule type" value="Genomic_DNA"/>
</dbReference>
<dbReference type="InterPro" id="IPR010121">
    <property type="entry name" value="Pyruvate_phosphate_dikinase"/>
</dbReference>
<comment type="cofactor">
    <cofactor evidence="1 14">
        <name>Mg(2+)</name>
        <dbReference type="ChEBI" id="CHEBI:18420"/>
    </cofactor>
</comment>
<feature type="compositionally biased region" description="Basic residues" evidence="15">
    <location>
        <begin position="936"/>
        <end position="966"/>
    </location>
</feature>
<evidence type="ECO:0000259" key="16">
    <source>
        <dbReference type="Pfam" id="PF00391"/>
    </source>
</evidence>
<dbReference type="Gene3D" id="1.10.189.10">
    <property type="entry name" value="Pyruvate Phosphate Dikinase, domain 2"/>
    <property type="match status" value="1"/>
</dbReference>
<dbReference type="SUPFAM" id="SSF51621">
    <property type="entry name" value="Phosphoenolpyruvate/pyruvate domain"/>
    <property type="match status" value="1"/>
</dbReference>
<evidence type="ECO:0000256" key="12">
    <source>
        <dbReference type="ARBA" id="ARBA00032883"/>
    </source>
</evidence>
<keyword evidence="11 14" id="KW-0460">Magnesium</keyword>
<evidence type="ECO:0000256" key="1">
    <source>
        <dbReference type="ARBA" id="ARBA00001946"/>
    </source>
</evidence>
<dbReference type="Gene3D" id="3.50.30.10">
    <property type="entry name" value="Phosphohistidine domain"/>
    <property type="match status" value="1"/>
</dbReference>
<dbReference type="RefSeq" id="WP_021331651.1">
    <property type="nucleotide sequence ID" value="NZ_AUZJ01000072.1"/>
</dbReference>
<keyword evidence="10" id="KW-0067">ATP-binding</keyword>
<feature type="binding site" evidence="14">
    <location>
        <position position="789"/>
    </location>
    <ligand>
        <name>Mg(2+)</name>
        <dbReference type="ChEBI" id="CHEBI:18420"/>
    </ligand>
</feature>
<evidence type="ECO:0000256" key="5">
    <source>
        <dbReference type="ARBA" id="ARBA00020138"/>
    </source>
</evidence>
<dbReference type="Gene3D" id="1.20.80.30">
    <property type="match status" value="1"/>
</dbReference>
<dbReference type="OrthoDB" id="9765468at2"/>
<dbReference type="InterPro" id="IPR036637">
    <property type="entry name" value="Phosphohistidine_dom_sf"/>
</dbReference>
<dbReference type="InterPro" id="IPR002192">
    <property type="entry name" value="PPDK_AMP/ATP-bd"/>
</dbReference>
<dbReference type="InterPro" id="IPR013815">
    <property type="entry name" value="ATP_grasp_subdomain_1"/>
</dbReference>
<comment type="caution">
    <text evidence="19">The sequence shown here is derived from an EMBL/GenBank/DDBJ whole genome shotgun (WGS) entry which is preliminary data.</text>
</comment>
<dbReference type="AlphaFoldDB" id="U2L9N4"/>
<dbReference type="InterPro" id="IPR040442">
    <property type="entry name" value="Pyrv_kinase-like_dom_sf"/>
</dbReference>
<dbReference type="SUPFAM" id="SSF56059">
    <property type="entry name" value="Glutathione synthetase ATP-binding domain-like"/>
    <property type="match status" value="1"/>
</dbReference>
<dbReference type="eggNOG" id="COG1080">
    <property type="taxonomic scope" value="Bacteria"/>
</dbReference>
<evidence type="ECO:0000256" key="10">
    <source>
        <dbReference type="ARBA" id="ARBA00022840"/>
    </source>
</evidence>
<feature type="domain" description="Pyruvate phosphate dikinase AMP/ATP-binding" evidence="17">
    <location>
        <begin position="66"/>
        <end position="303"/>
    </location>
</feature>
<evidence type="ECO:0000259" key="18">
    <source>
        <dbReference type="Pfam" id="PF02896"/>
    </source>
</evidence>
<keyword evidence="22" id="KW-1185">Reference proteome</keyword>
<feature type="domain" description="Pyruvate phosphate dikinase AMP/ATP-binding" evidence="17">
    <location>
        <begin position="24"/>
        <end position="60"/>
    </location>
</feature>
<evidence type="ECO:0000256" key="11">
    <source>
        <dbReference type="ARBA" id="ARBA00022842"/>
    </source>
</evidence>
<gene>
    <name evidence="19" type="primary">ppdK</name>
    <name evidence="20" type="ORF">HMPREF0860_0877</name>
    <name evidence="19" type="ORF">HMPREF1325_0323</name>
</gene>
<dbReference type="NCBIfam" id="TIGR01828">
    <property type="entry name" value="pyru_phos_dikin"/>
    <property type="match status" value="1"/>
</dbReference>
<evidence type="ECO:0000313" key="20">
    <source>
        <dbReference type="EMBL" id="ERK01203.1"/>
    </source>
</evidence>
<dbReference type="GO" id="GO:0005524">
    <property type="term" value="F:ATP binding"/>
    <property type="evidence" value="ECO:0007669"/>
    <property type="project" value="UniProtKB-KW"/>
</dbReference>
<dbReference type="PANTHER" id="PTHR22931">
    <property type="entry name" value="PHOSPHOENOLPYRUVATE DIKINASE-RELATED"/>
    <property type="match status" value="1"/>
</dbReference>
<keyword evidence="7 14" id="KW-0479">Metal-binding</keyword>
<dbReference type="NCBIfam" id="NF004531">
    <property type="entry name" value="PRK05878.1"/>
    <property type="match status" value="1"/>
</dbReference>
<evidence type="ECO:0000256" key="3">
    <source>
        <dbReference type="ARBA" id="ARBA00007837"/>
    </source>
</evidence>
<dbReference type="Gene3D" id="3.30.1490.20">
    <property type="entry name" value="ATP-grasp fold, A domain"/>
    <property type="match status" value="1"/>
</dbReference>
<dbReference type="InterPro" id="IPR018274">
    <property type="entry name" value="PEP_util_AS"/>
</dbReference>
<dbReference type="GO" id="GO:0016301">
    <property type="term" value="F:kinase activity"/>
    <property type="evidence" value="ECO:0007669"/>
    <property type="project" value="UniProtKB-KW"/>
</dbReference>
<dbReference type="PROSITE" id="PS00370">
    <property type="entry name" value="PEP_ENZYMES_PHOS_SITE"/>
    <property type="match status" value="1"/>
</dbReference>
<dbReference type="Gene3D" id="3.30.470.20">
    <property type="entry name" value="ATP-grasp fold, B domain"/>
    <property type="match status" value="1"/>
</dbReference>
<evidence type="ECO:0000313" key="21">
    <source>
        <dbReference type="Proteomes" id="UP000016412"/>
    </source>
</evidence>
<reference evidence="21 22" key="1">
    <citation type="submission" date="2013-08" db="EMBL/GenBank/DDBJ databases">
        <authorList>
            <person name="Durkin A.S."/>
            <person name="Haft D.R."/>
            <person name="McCorrison J."/>
            <person name="Torralba M."/>
            <person name="Gillis M."/>
            <person name="Haft D.H."/>
            <person name="Methe B."/>
            <person name="Sutton G."/>
            <person name="Nelson K.E."/>
        </authorList>
    </citation>
    <scope>NUCLEOTIDE SEQUENCE [LARGE SCALE GENOMIC DNA]</scope>
    <source>
        <strain evidence="20 22">ATCC 35536</strain>
        <strain evidence="19 21">VPI DR56BR1116</strain>
    </source>
</reference>
<evidence type="ECO:0000256" key="6">
    <source>
        <dbReference type="ARBA" id="ARBA00022679"/>
    </source>
</evidence>
<feature type="binding site" evidence="14">
    <location>
        <position position="765"/>
    </location>
    <ligand>
        <name>Mg(2+)</name>
        <dbReference type="ChEBI" id="CHEBI:18420"/>
    </ligand>
</feature>
<evidence type="ECO:0000313" key="22">
    <source>
        <dbReference type="Proteomes" id="UP000016646"/>
    </source>
</evidence>
<dbReference type="InterPro" id="IPR008279">
    <property type="entry name" value="PEP-util_enz_mobile_dom"/>
</dbReference>
<feature type="domain" description="PEP-utilising enzyme C-terminal" evidence="18">
    <location>
        <begin position="547"/>
        <end position="889"/>
    </location>
</feature>
<dbReference type="EC" id="2.7.9.1" evidence="4"/>
<keyword evidence="9 19" id="KW-0418">Kinase</keyword>
<dbReference type="InterPro" id="IPR015813">
    <property type="entry name" value="Pyrv/PenolPyrv_kinase-like_dom"/>
</dbReference>
<dbReference type="Pfam" id="PF01326">
    <property type="entry name" value="PPDK_N"/>
    <property type="match status" value="3"/>
</dbReference>
<evidence type="ECO:0000256" key="4">
    <source>
        <dbReference type="ARBA" id="ARBA00011994"/>
    </source>
</evidence>
<evidence type="ECO:0000256" key="14">
    <source>
        <dbReference type="PIRSR" id="PIRSR000853-3"/>
    </source>
</evidence>
<evidence type="ECO:0000313" key="19">
    <source>
        <dbReference type="EMBL" id="ERF59376.1"/>
    </source>
</evidence>
<dbReference type="Proteomes" id="UP000016412">
    <property type="component" value="Unassembled WGS sequence"/>
</dbReference>
<feature type="region of interest" description="Disordered" evidence="15">
    <location>
        <begin position="925"/>
        <end position="966"/>
    </location>
</feature>
<dbReference type="PIRSF" id="PIRSF000853">
    <property type="entry name" value="PPDK"/>
    <property type="match status" value="1"/>
</dbReference>
<evidence type="ECO:0000256" key="9">
    <source>
        <dbReference type="ARBA" id="ARBA00022777"/>
    </source>
</evidence>
<dbReference type="Proteomes" id="UP000016646">
    <property type="component" value="Unassembled WGS sequence"/>
</dbReference>
<dbReference type="Gene3D" id="3.20.20.60">
    <property type="entry name" value="Phosphoenolpyruvate-binding domains"/>
    <property type="match status" value="1"/>
</dbReference>
<accession>U2L9N4</accession>
<sequence>MAKTKLVYFFGNKKAEGNADMRAELGGKGANLAEMTNIGVPVPPGFTISTDVCKMYYDNDRKYPKELYSDVSANLVKLERAFGKKLGAEDDPLLVSVRSGAAISMPGMMDTILNLGLNDKSVLGLAKKTNNPRFAWDAYRRFIQMFGDVAMGVPHDEFEKILSEAKARAGKKLDNELDTSELQEIVGKYKALYQKTTGTEFPQDPEKQMWHAINAVFGSWMNARAIKYRELNNIKGLKGTAVTVMAMVFGNMGNDSGTGVCFSRSPSTGENKFFGEYLINAQGEDVVAGIRTPEEISQLKKDNPKIYDELIKIRNNLEKHYHDMQDMEFTVQQGKLYMLQCRNGKRTGPAAVKMAVDMVGEKLITKEEAILRVDAEQIDQLLHPMIDKDAAKRSGVIASGLNASPGAGCGQIVFTADEAEKLAKEGKKVLLVRKETSPDDIAGMAAAQGILTATGGRTSHAAVVARQMGKPCVSGVEAIQFSAGGITVNGKSYRQGDWLTIDGSTGNVYAGQIPTKEPQITGDFGTFMKWCDEIRNGSVRKVGKSTIKGFGVRANADQPDQAQAAFNFGAEGVGLCRTEHMFFDPAKLVYFQAMIASDTTAAREKALAKIMPLQKKDFSGIFDAMKGRPVIIRFLDPPLHEFIPKDEEGTRKVQQVLKEEGIDVSVETLTARFNSLKEFNPMLGHRGCRLTITYPEIYKMQTEAVTLAAIECKKRGVPVRPMIMIPIVCEPTELATIRKECEEVIAKIEKESGMKVAIEIGTMIEVPRAALLSGEIAKVADFYSFGSNDLTQLTFGFSRDDAGKFLDAYYHRNILDDDPFKTLDEKGVGKLMDMAVAAAREVKPEMHLGICGEHGGDPATIDFCYRVGLDYVSCSPYRVPIARLSAAQAVIRAVKAKKTAAKKTAAKKAPAKKIAAKTVKKAAQKKAVGKTTAKASAKKAAGKKPVAKKAAAKKPVAKKTAKKAKK</sequence>
<organism evidence="19 21">
    <name type="scientific">Treponema socranskii subsp. socranskii VPI DR56BR1116 = ATCC 35536</name>
    <dbReference type="NCBI Taxonomy" id="1125725"/>
    <lineage>
        <taxon>Bacteria</taxon>
        <taxon>Pseudomonadati</taxon>
        <taxon>Spirochaetota</taxon>
        <taxon>Spirochaetia</taxon>
        <taxon>Spirochaetales</taxon>
        <taxon>Treponemataceae</taxon>
        <taxon>Treponema</taxon>
    </lineage>
</organism>
<protein>
    <recommendedName>
        <fullName evidence="5">Pyruvate, phosphate dikinase</fullName>
        <ecNumber evidence="4">2.7.9.1</ecNumber>
    </recommendedName>
    <alternativeName>
        <fullName evidence="12">Pyruvate, orthophosphate dikinase</fullName>
    </alternativeName>
</protein>
<dbReference type="GO" id="GO:0050242">
    <property type="term" value="F:pyruvate, phosphate dikinase activity"/>
    <property type="evidence" value="ECO:0007669"/>
    <property type="project" value="UniProtKB-EC"/>
</dbReference>
<keyword evidence="19" id="KW-0670">Pyruvate</keyword>
<comment type="similarity">
    <text evidence="3">Belongs to the PEP-utilizing enzyme family.</text>
</comment>
<evidence type="ECO:0000256" key="13">
    <source>
        <dbReference type="PIRSR" id="PIRSR000853-1"/>
    </source>
</evidence>
<dbReference type="eggNOG" id="COG0574">
    <property type="taxonomic scope" value="Bacteria"/>
</dbReference>
<dbReference type="PATRIC" id="fig|1125725.3.peg.2676"/>
<feature type="domain" description="PEP-utilising enzyme mobile" evidence="16">
    <location>
        <begin position="428"/>
        <end position="506"/>
    </location>
</feature>
<dbReference type="EMBL" id="AUZJ01000072">
    <property type="protein sequence ID" value="ERF59376.1"/>
    <property type="molecule type" value="Genomic_DNA"/>
</dbReference>
<proteinExistence type="inferred from homology"/>
<comment type="function">
    <text evidence="2">Catalyzes the reversible phosphorylation of pyruvate and phosphate.</text>
</comment>
<evidence type="ECO:0000256" key="8">
    <source>
        <dbReference type="ARBA" id="ARBA00022741"/>
    </source>
</evidence>
<dbReference type="STRING" id="1125725.HMPREF1325_0323"/>
<evidence type="ECO:0000256" key="15">
    <source>
        <dbReference type="SAM" id="MobiDB-lite"/>
    </source>
</evidence>
<evidence type="ECO:0000256" key="7">
    <source>
        <dbReference type="ARBA" id="ARBA00022723"/>
    </source>
</evidence>
<dbReference type="SUPFAM" id="SSF52009">
    <property type="entry name" value="Phosphohistidine domain"/>
    <property type="match status" value="1"/>
</dbReference>
<name>U2L9N4_TRESO</name>
<dbReference type="Pfam" id="PF00391">
    <property type="entry name" value="PEP-utilizers"/>
    <property type="match status" value="1"/>
</dbReference>